<evidence type="ECO:0000256" key="1">
    <source>
        <dbReference type="ARBA" id="ARBA00023015"/>
    </source>
</evidence>
<keyword evidence="6" id="KW-1185">Reference proteome</keyword>
<accession>A0ABV3ZAW9</accession>
<evidence type="ECO:0000313" key="6">
    <source>
        <dbReference type="Proteomes" id="UP001560573"/>
    </source>
</evidence>
<dbReference type="SUPFAM" id="SSF46689">
    <property type="entry name" value="Homeodomain-like"/>
    <property type="match status" value="1"/>
</dbReference>
<dbReference type="RefSeq" id="WP_369328386.1">
    <property type="nucleotide sequence ID" value="NZ_JAULBC010000002.1"/>
</dbReference>
<evidence type="ECO:0000256" key="2">
    <source>
        <dbReference type="ARBA" id="ARBA00023125"/>
    </source>
</evidence>
<dbReference type="SMART" id="SM00342">
    <property type="entry name" value="HTH_ARAC"/>
    <property type="match status" value="1"/>
</dbReference>
<dbReference type="PANTHER" id="PTHR43280:SF32">
    <property type="entry name" value="TRANSCRIPTIONAL REGULATORY PROTEIN"/>
    <property type="match status" value="1"/>
</dbReference>
<proteinExistence type="predicted"/>
<keyword evidence="3" id="KW-0804">Transcription</keyword>
<dbReference type="PRINTS" id="PR00032">
    <property type="entry name" value="HTHARAC"/>
</dbReference>
<dbReference type="PROSITE" id="PS01124">
    <property type="entry name" value="HTH_ARAC_FAMILY_2"/>
    <property type="match status" value="1"/>
</dbReference>
<feature type="domain" description="HTH araC/xylS-type" evidence="4">
    <location>
        <begin position="179"/>
        <end position="277"/>
    </location>
</feature>
<evidence type="ECO:0000259" key="4">
    <source>
        <dbReference type="PROSITE" id="PS01124"/>
    </source>
</evidence>
<sequence>MKSNGEHIAPVKDMRNEFRIFTFNITDKEPENSTPHRHNFHEIIFLEEGKATHEIDGEYYEIKGPEVILVAQGKVHSFKVQAGAKGCIVRFSGSFLPENTECLFSQFFFLSNIPVRCEEFREKIRSLLQLIFNADNEPDRKPAFIKYLLSAYVELLKDEKEKHFASANKASKENYQLFNRFLMLVEAHFHDQQPVDFYAKTLNVTPRKLGEISKEVFGQSSSNVIDSRLMLEAKRLLLYTPQSIQEITYTLGFSDQSYFTKTFRKWEGLTPSEYRNRNKVA</sequence>
<dbReference type="Pfam" id="PF02311">
    <property type="entry name" value="AraC_binding"/>
    <property type="match status" value="1"/>
</dbReference>
<dbReference type="InterPro" id="IPR020449">
    <property type="entry name" value="Tscrpt_reg_AraC-type_HTH"/>
</dbReference>
<evidence type="ECO:0000256" key="3">
    <source>
        <dbReference type="ARBA" id="ARBA00023163"/>
    </source>
</evidence>
<name>A0ABV3ZAW9_9BACT</name>
<dbReference type="Gene3D" id="2.60.120.10">
    <property type="entry name" value="Jelly Rolls"/>
    <property type="match status" value="1"/>
</dbReference>
<dbReference type="InterPro" id="IPR037923">
    <property type="entry name" value="HTH-like"/>
</dbReference>
<dbReference type="EMBL" id="JAULBC010000002">
    <property type="protein sequence ID" value="MEX6686983.1"/>
    <property type="molecule type" value="Genomic_DNA"/>
</dbReference>
<reference evidence="5 6" key="1">
    <citation type="submission" date="2023-07" db="EMBL/GenBank/DDBJ databases">
        <authorList>
            <person name="Lian W.-H."/>
        </authorList>
    </citation>
    <scope>NUCLEOTIDE SEQUENCE [LARGE SCALE GENOMIC DNA]</scope>
    <source>
        <strain evidence="5 6">SYSU DXS3180</strain>
    </source>
</reference>
<keyword evidence="1" id="KW-0805">Transcription regulation</keyword>
<dbReference type="InterPro" id="IPR018060">
    <property type="entry name" value="HTH_AraC"/>
</dbReference>
<dbReference type="Gene3D" id="1.10.10.60">
    <property type="entry name" value="Homeodomain-like"/>
    <property type="match status" value="1"/>
</dbReference>
<dbReference type="InterPro" id="IPR003313">
    <property type="entry name" value="AraC-bd"/>
</dbReference>
<evidence type="ECO:0000313" key="5">
    <source>
        <dbReference type="EMBL" id="MEX6686983.1"/>
    </source>
</evidence>
<gene>
    <name evidence="5" type="ORF">QTN47_05735</name>
</gene>
<dbReference type="PANTHER" id="PTHR43280">
    <property type="entry name" value="ARAC-FAMILY TRANSCRIPTIONAL REGULATOR"/>
    <property type="match status" value="1"/>
</dbReference>
<keyword evidence="2" id="KW-0238">DNA-binding</keyword>
<organism evidence="5 6">
    <name type="scientific">Danxiaibacter flavus</name>
    <dbReference type="NCBI Taxonomy" id="3049108"/>
    <lineage>
        <taxon>Bacteria</taxon>
        <taxon>Pseudomonadati</taxon>
        <taxon>Bacteroidota</taxon>
        <taxon>Chitinophagia</taxon>
        <taxon>Chitinophagales</taxon>
        <taxon>Chitinophagaceae</taxon>
        <taxon>Danxiaibacter</taxon>
    </lineage>
</organism>
<protein>
    <submittedName>
        <fullName evidence="5">AraC family transcriptional regulator</fullName>
    </submittedName>
</protein>
<dbReference type="Pfam" id="PF12833">
    <property type="entry name" value="HTH_18"/>
    <property type="match status" value="1"/>
</dbReference>
<dbReference type="SUPFAM" id="SSF51215">
    <property type="entry name" value="Regulatory protein AraC"/>
    <property type="match status" value="1"/>
</dbReference>
<dbReference type="InterPro" id="IPR014710">
    <property type="entry name" value="RmlC-like_jellyroll"/>
</dbReference>
<comment type="caution">
    <text evidence="5">The sequence shown here is derived from an EMBL/GenBank/DDBJ whole genome shotgun (WGS) entry which is preliminary data.</text>
</comment>
<dbReference type="Proteomes" id="UP001560573">
    <property type="component" value="Unassembled WGS sequence"/>
</dbReference>
<dbReference type="InterPro" id="IPR009057">
    <property type="entry name" value="Homeodomain-like_sf"/>
</dbReference>